<dbReference type="GO" id="GO:0032259">
    <property type="term" value="P:methylation"/>
    <property type="evidence" value="ECO:0007669"/>
    <property type="project" value="UniProtKB-KW"/>
</dbReference>
<dbReference type="Proteomes" id="UP000005877">
    <property type="component" value="Chromosome"/>
</dbReference>
<dbReference type="EMBL" id="CP003117">
    <property type="protein sequence ID" value="AET65489.1"/>
    <property type="molecule type" value="Genomic_DNA"/>
</dbReference>
<dbReference type="PANTHER" id="PTHR10815">
    <property type="entry name" value="METHYLATED-DNA--PROTEIN-CYSTEINE METHYLTRANSFERASE"/>
    <property type="match status" value="1"/>
</dbReference>
<name>G7WQD6_METH6</name>
<dbReference type="AlphaFoldDB" id="G7WQD6"/>
<comment type="catalytic activity">
    <reaction evidence="1">
        <text>a 4-O-methyl-thymidine in DNA + L-cysteinyl-[protein] = a thymidine in DNA + S-methyl-L-cysteinyl-[protein]</text>
        <dbReference type="Rhea" id="RHEA:53428"/>
        <dbReference type="Rhea" id="RHEA-COMP:10131"/>
        <dbReference type="Rhea" id="RHEA-COMP:10132"/>
        <dbReference type="Rhea" id="RHEA-COMP:13555"/>
        <dbReference type="Rhea" id="RHEA-COMP:13556"/>
        <dbReference type="ChEBI" id="CHEBI:29950"/>
        <dbReference type="ChEBI" id="CHEBI:82612"/>
        <dbReference type="ChEBI" id="CHEBI:137386"/>
        <dbReference type="ChEBI" id="CHEBI:137387"/>
        <dbReference type="EC" id="2.1.1.63"/>
    </reaction>
</comment>
<dbReference type="GO" id="GO:0003908">
    <property type="term" value="F:methylated-DNA-[protein]-cysteine S-methyltransferase activity"/>
    <property type="evidence" value="ECO:0007669"/>
    <property type="project" value="UniProtKB-EC"/>
</dbReference>
<evidence type="ECO:0000256" key="3">
    <source>
        <dbReference type="ARBA" id="ARBA00011918"/>
    </source>
</evidence>
<reference evidence="10 11" key="1">
    <citation type="journal article" date="2012" name="PLoS ONE">
        <title>The genome characteristics and predicted function of methyl-group oxidation pathway in the obligate aceticlastic methanogens, Methanosaeta spp.</title>
        <authorList>
            <person name="Zhu J."/>
            <person name="Zheng H."/>
            <person name="Ai G."/>
            <person name="Zhang G."/>
            <person name="Liu D."/>
            <person name="Liu X."/>
            <person name="Dong X."/>
        </authorList>
    </citation>
    <scope>NUCLEOTIDE SEQUENCE [LARGE SCALE GENOMIC DNA]</scope>
    <source>
        <strain evidence="10 11">6Ac</strain>
    </source>
</reference>
<keyword evidence="5 10" id="KW-0808">Transferase</keyword>
<evidence type="ECO:0000256" key="7">
    <source>
        <dbReference type="ARBA" id="ARBA00023204"/>
    </source>
</evidence>
<dbReference type="KEGG" id="mhi:Mhar_2134"/>
<dbReference type="NCBIfam" id="TIGR00589">
    <property type="entry name" value="ogt"/>
    <property type="match status" value="1"/>
</dbReference>
<dbReference type="InterPro" id="IPR014048">
    <property type="entry name" value="MethylDNA_cys_MeTrfase_DNA-bd"/>
</dbReference>
<accession>G7WQD6</accession>
<dbReference type="FunFam" id="1.10.10.10:FF:000214">
    <property type="entry name" value="Methylated-DNA--protein-cysteine methyltransferase"/>
    <property type="match status" value="1"/>
</dbReference>
<evidence type="ECO:0000256" key="1">
    <source>
        <dbReference type="ARBA" id="ARBA00001286"/>
    </source>
</evidence>
<dbReference type="Pfam" id="PF01035">
    <property type="entry name" value="DNA_binding_1"/>
    <property type="match status" value="1"/>
</dbReference>
<dbReference type="PATRIC" id="fig|1110509.7.peg.2367"/>
<keyword evidence="4 10" id="KW-0489">Methyltransferase</keyword>
<dbReference type="CDD" id="cd06445">
    <property type="entry name" value="ATase"/>
    <property type="match status" value="1"/>
</dbReference>
<evidence type="ECO:0000313" key="10">
    <source>
        <dbReference type="EMBL" id="AET65489.1"/>
    </source>
</evidence>
<keyword evidence="11" id="KW-1185">Reference proteome</keyword>
<evidence type="ECO:0000256" key="2">
    <source>
        <dbReference type="ARBA" id="ARBA00008711"/>
    </source>
</evidence>
<proteinExistence type="inferred from homology"/>
<evidence type="ECO:0000313" key="11">
    <source>
        <dbReference type="Proteomes" id="UP000005877"/>
    </source>
</evidence>
<protein>
    <recommendedName>
        <fullName evidence="3">methylated-DNA--[protein]-cysteine S-methyltransferase</fullName>
        <ecNumber evidence="3">2.1.1.63</ecNumber>
    </recommendedName>
</protein>
<gene>
    <name evidence="10" type="ordered locus">Mhar_2134</name>
</gene>
<dbReference type="Gene3D" id="1.10.10.10">
    <property type="entry name" value="Winged helix-like DNA-binding domain superfamily/Winged helix DNA-binding domain"/>
    <property type="match status" value="1"/>
</dbReference>
<evidence type="ECO:0000256" key="8">
    <source>
        <dbReference type="ARBA" id="ARBA00049348"/>
    </source>
</evidence>
<evidence type="ECO:0000256" key="5">
    <source>
        <dbReference type="ARBA" id="ARBA00022679"/>
    </source>
</evidence>
<dbReference type="STRING" id="1110509.Mhar_2134"/>
<dbReference type="InterPro" id="IPR036217">
    <property type="entry name" value="MethylDNA_cys_MeTrfase_DNAb"/>
</dbReference>
<keyword evidence="6" id="KW-0227">DNA damage</keyword>
<comment type="catalytic activity">
    <reaction evidence="8">
        <text>a 6-O-methyl-2'-deoxyguanosine in DNA + L-cysteinyl-[protein] = S-methyl-L-cysteinyl-[protein] + a 2'-deoxyguanosine in DNA</text>
        <dbReference type="Rhea" id="RHEA:24000"/>
        <dbReference type="Rhea" id="RHEA-COMP:10131"/>
        <dbReference type="Rhea" id="RHEA-COMP:10132"/>
        <dbReference type="Rhea" id="RHEA-COMP:11367"/>
        <dbReference type="Rhea" id="RHEA-COMP:11368"/>
        <dbReference type="ChEBI" id="CHEBI:29950"/>
        <dbReference type="ChEBI" id="CHEBI:82612"/>
        <dbReference type="ChEBI" id="CHEBI:85445"/>
        <dbReference type="ChEBI" id="CHEBI:85448"/>
        <dbReference type="EC" id="2.1.1.63"/>
    </reaction>
</comment>
<dbReference type="InterPro" id="IPR001497">
    <property type="entry name" value="MethylDNA_cys_MeTrfase_AS"/>
</dbReference>
<evidence type="ECO:0000256" key="6">
    <source>
        <dbReference type="ARBA" id="ARBA00022763"/>
    </source>
</evidence>
<dbReference type="PROSITE" id="PS00374">
    <property type="entry name" value="MGMT"/>
    <property type="match status" value="1"/>
</dbReference>
<dbReference type="HOGENOM" id="CLU_000445_52_2_2"/>
<feature type="domain" description="Methylated-DNA-[protein]-cysteine S-methyltransferase DNA binding" evidence="9">
    <location>
        <begin position="74"/>
        <end position="152"/>
    </location>
</feature>
<evidence type="ECO:0000259" key="9">
    <source>
        <dbReference type="Pfam" id="PF01035"/>
    </source>
</evidence>
<sequence>MKVAEDPGPTEGLFLEPLGLYLLVERRGDRISGARLSTEPPDDILPAWWKGALLRCWLGGEPLPFELDLSGLTPFQREVLLATMAIRPGETATYGEVAERLGRPGAARAVGGALRRNPIPVIIPCHRVVGSRDLGGYNPGVDLKRRILEVERWTSPGKGHFFG</sequence>
<dbReference type="GO" id="GO:0006281">
    <property type="term" value="P:DNA repair"/>
    <property type="evidence" value="ECO:0007669"/>
    <property type="project" value="UniProtKB-KW"/>
</dbReference>
<evidence type="ECO:0000256" key="4">
    <source>
        <dbReference type="ARBA" id="ARBA00022603"/>
    </source>
</evidence>
<dbReference type="InterPro" id="IPR036388">
    <property type="entry name" value="WH-like_DNA-bd_sf"/>
</dbReference>
<dbReference type="SUPFAM" id="SSF46767">
    <property type="entry name" value="Methylated DNA-protein cysteine methyltransferase, C-terminal domain"/>
    <property type="match status" value="1"/>
</dbReference>
<dbReference type="EC" id="2.1.1.63" evidence="3"/>
<dbReference type="PANTHER" id="PTHR10815:SF5">
    <property type="entry name" value="METHYLATED-DNA--PROTEIN-CYSTEINE METHYLTRANSFERASE"/>
    <property type="match status" value="1"/>
</dbReference>
<comment type="similarity">
    <text evidence="2">Belongs to the MGMT family.</text>
</comment>
<keyword evidence="7" id="KW-0234">DNA repair</keyword>
<organism evidence="10 11">
    <name type="scientific">Methanothrix harundinacea (strain 6Ac)</name>
    <name type="common">Methanosaeta harundinacea</name>
    <dbReference type="NCBI Taxonomy" id="1110509"/>
    <lineage>
        <taxon>Archaea</taxon>
        <taxon>Methanobacteriati</taxon>
        <taxon>Methanobacteriota</taxon>
        <taxon>Stenosarchaea group</taxon>
        <taxon>Methanomicrobia</taxon>
        <taxon>Methanotrichales</taxon>
        <taxon>Methanotrichaceae</taxon>
        <taxon>Methanothrix</taxon>
    </lineage>
</organism>